<name>A0A9E6PG39_9PSED</name>
<dbReference type="InterPro" id="IPR029787">
    <property type="entry name" value="Nucleotide_cyclase"/>
</dbReference>
<dbReference type="NCBIfam" id="TIGR00254">
    <property type="entry name" value="GGDEF"/>
    <property type="match status" value="1"/>
</dbReference>
<dbReference type="Gene3D" id="3.30.450.20">
    <property type="entry name" value="PAS domain"/>
    <property type="match status" value="1"/>
</dbReference>
<dbReference type="InterPro" id="IPR035965">
    <property type="entry name" value="PAS-like_dom_sf"/>
</dbReference>
<feature type="domain" description="GGDEF" evidence="6">
    <location>
        <begin position="318"/>
        <end position="447"/>
    </location>
</feature>
<feature type="transmembrane region" description="Helical" evidence="5">
    <location>
        <begin position="143"/>
        <end position="164"/>
    </location>
</feature>
<keyword evidence="5" id="KW-0812">Transmembrane</keyword>
<dbReference type="GO" id="GO:1902201">
    <property type="term" value="P:negative regulation of bacterial-type flagellum-dependent cell motility"/>
    <property type="evidence" value="ECO:0007669"/>
    <property type="project" value="TreeGrafter"/>
</dbReference>
<evidence type="ECO:0000313" key="8">
    <source>
        <dbReference type="Proteomes" id="UP000634530"/>
    </source>
</evidence>
<dbReference type="InterPro" id="IPR043128">
    <property type="entry name" value="Rev_trsase/Diguanyl_cyclase"/>
</dbReference>
<dbReference type="Proteomes" id="UP000634530">
    <property type="component" value="Chromosome"/>
</dbReference>
<dbReference type="Gene3D" id="3.30.70.270">
    <property type="match status" value="1"/>
</dbReference>
<organism evidence="7 8">
    <name type="scientific">Pseudomonas vanderleydeniana</name>
    <dbReference type="NCBI Taxonomy" id="2745495"/>
    <lineage>
        <taxon>Bacteria</taxon>
        <taxon>Pseudomonadati</taxon>
        <taxon>Pseudomonadota</taxon>
        <taxon>Gammaproteobacteria</taxon>
        <taxon>Pseudomonadales</taxon>
        <taxon>Pseudomonadaceae</taxon>
        <taxon>Pseudomonas</taxon>
    </lineage>
</organism>
<accession>A0A9E6PG39</accession>
<dbReference type="PANTHER" id="PTHR45138">
    <property type="entry name" value="REGULATORY COMPONENTS OF SENSORY TRANSDUCTION SYSTEM"/>
    <property type="match status" value="1"/>
</dbReference>
<evidence type="ECO:0000256" key="5">
    <source>
        <dbReference type="SAM" id="Phobius"/>
    </source>
</evidence>
<comment type="subcellular location">
    <subcellularLocation>
        <location evidence="2">Cell inner membrane</location>
    </subcellularLocation>
</comment>
<dbReference type="GO" id="GO:0005886">
    <property type="term" value="C:plasma membrane"/>
    <property type="evidence" value="ECO:0007669"/>
    <property type="project" value="UniProtKB-SubCell"/>
</dbReference>
<sequence length="447" mass="49541">MLSYSIFLYDLLDGQRNIDWLPNLILVAAQTMMMLGVFRFLGRPLPRSLLPATLLAQAAVEYFRSQGAPQALVDAAYCAIVVVLAIVVLNILRRYQTVGEVRSIRLFIYCSLLVYGVVHVLRLAIGVMGIAPQIFPPDSIPMLSFFTGLPFLVISLVAFTAMSLHRTLAQSRDYEIAARANLHRFEQLMRISSAAMLLLRKGRIEDSNPKLGELFGCRREALHGLAFEALFLPGAEPVDPPGTPQHCVAVRADQSTFQAEVVMLELDEQQCLAEIRDVSRQKTLETQLRELAHADPLTGALNRRAFAARFEAFRQSFRPSCVALLDLDHFKRINDHFGHDVGDEVLITFTRLCQAHARTGDVFARMGGEEFLFLLPGCELAAAQGFLERLVQEMASLRFRGLPKGTTVSFSAGLADCPPGAELNAVLKQADLALYRAKANGRARVEL</sequence>
<dbReference type="SMART" id="SM00267">
    <property type="entry name" value="GGDEF"/>
    <property type="match status" value="1"/>
</dbReference>
<dbReference type="RefSeq" id="WP_186678974.1">
    <property type="nucleotide sequence ID" value="NZ_CP077093.1"/>
</dbReference>
<reference evidence="7 8" key="2">
    <citation type="journal article" date="2021" name="Microorganisms">
        <title>The Ever-Expanding Pseudomonas Genus: Description of 43 New Species and Partition of the Pseudomonas putida Group.</title>
        <authorList>
            <person name="Girard L."/>
            <person name="Lood C."/>
            <person name="Hofte M."/>
            <person name="Vandamme P."/>
            <person name="Rokni-Zadeh H."/>
            <person name="van Noort V."/>
            <person name="Lavigne R."/>
            <person name="De Mot R."/>
        </authorList>
    </citation>
    <scope>NUCLEOTIDE SEQUENCE [LARGE SCALE GENOMIC DNA]</scope>
    <source>
        <strain evidence="7 8">RW8P3</strain>
    </source>
</reference>
<dbReference type="Pfam" id="PF00990">
    <property type="entry name" value="GGDEF"/>
    <property type="match status" value="1"/>
</dbReference>
<dbReference type="InterPro" id="IPR000160">
    <property type="entry name" value="GGDEF_dom"/>
</dbReference>
<evidence type="ECO:0000256" key="1">
    <source>
        <dbReference type="ARBA" id="ARBA00001946"/>
    </source>
</evidence>
<evidence type="ECO:0000259" key="6">
    <source>
        <dbReference type="PROSITE" id="PS50887"/>
    </source>
</evidence>
<dbReference type="SUPFAM" id="SSF55785">
    <property type="entry name" value="PYP-like sensor domain (PAS domain)"/>
    <property type="match status" value="1"/>
</dbReference>
<comment type="catalytic activity">
    <reaction evidence="4">
        <text>2 GTP = 3',3'-c-di-GMP + 2 diphosphate</text>
        <dbReference type="Rhea" id="RHEA:24898"/>
        <dbReference type="ChEBI" id="CHEBI:33019"/>
        <dbReference type="ChEBI" id="CHEBI:37565"/>
        <dbReference type="ChEBI" id="CHEBI:58805"/>
        <dbReference type="EC" id="2.7.7.65"/>
    </reaction>
</comment>
<evidence type="ECO:0000313" key="7">
    <source>
        <dbReference type="EMBL" id="QXI26212.1"/>
    </source>
</evidence>
<dbReference type="InterPro" id="IPR050469">
    <property type="entry name" value="Diguanylate_Cyclase"/>
</dbReference>
<comment type="cofactor">
    <cofactor evidence="1">
        <name>Mg(2+)</name>
        <dbReference type="ChEBI" id="CHEBI:18420"/>
    </cofactor>
</comment>
<keyword evidence="5" id="KW-1133">Transmembrane helix</keyword>
<dbReference type="CDD" id="cd01949">
    <property type="entry name" value="GGDEF"/>
    <property type="match status" value="1"/>
</dbReference>
<evidence type="ECO:0000256" key="3">
    <source>
        <dbReference type="ARBA" id="ARBA00012528"/>
    </source>
</evidence>
<dbReference type="PANTHER" id="PTHR45138:SF9">
    <property type="entry name" value="DIGUANYLATE CYCLASE DGCM-RELATED"/>
    <property type="match status" value="1"/>
</dbReference>
<dbReference type="SUPFAM" id="SSF55073">
    <property type="entry name" value="Nucleotide cyclase"/>
    <property type="match status" value="1"/>
</dbReference>
<proteinExistence type="predicted"/>
<dbReference type="KEGG" id="pvw:HU752_019880"/>
<dbReference type="GO" id="GO:0043709">
    <property type="term" value="P:cell adhesion involved in single-species biofilm formation"/>
    <property type="evidence" value="ECO:0007669"/>
    <property type="project" value="TreeGrafter"/>
</dbReference>
<feature type="transmembrane region" description="Helical" evidence="5">
    <location>
        <begin position="71"/>
        <end position="92"/>
    </location>
</feature>
<keyword evidence="8" id="KW-1185">Reference proteome</keyword>
<dbReference type="FunFam" id="3.30.70.270:FF:000001">
    <property type="entry name" value="Diguanylate cyclase domain protein"/>
    <property type="match status" value="1"/>
</dbReference>
<dbReference type="EMBL" id="CP077093">
    <property type="protein sequence ID" value="QXI26212.1"/>
    <property type="molecule type" value="Genomic_DNA"/>
</dbReference>
<feature type="transmembrane region" description="Helical" evidence="5">
    <location>
        <begin position="20"/>
        <end position="41"/>
    </location>
</feature>
<dbReference type="AlphaFoldDB" id="A0A9E6PG39"/>
<dbReference type="EC" id="2.7.7.65" evidence="3"/>
<evidence type="ECO:0000256" key="2">
    <source>
        <dbReference type="ARBA" id="ARBA00004533"/>
    </source>
</evidence>
<dbReference type="PROSITE" id="PS50887">
    <property type="entry name" value="GGDEF"/>
    <property type="match status" value="1"/>
</dbReference>
<reference evidence="7 8" key="1">
    <citation type="journal article" date="2020" name="Microorganisms">
        <title>Reliable Identification of Environmental Pseudomonas Isolates Using the rpoD Gene.</title>
        <authorList>
            <consortium name="The Broad Institute Genome Sequencing Platform"/>
            <person name="Girard L."/>
            <person name="Lood C."/>
            <person name="Rokni-Zadeh H."/>
            <person name="van Noort V."/>
            <person name="Lavigne R."/>
            <person name="De Mot R."/>
        </authorList>
    </citation>
    <scope>NUCLEOTIDE SEQUENCE [LARGE SCALE GENOMIC DNA]</scope>
    <source>
        <strain evidence="7 8">RW8P3</strain>
    </source>
</reference>
<evidence type="ECO:0000256" key="4">
    <source>
        <dbReference type="ARBA" id="ARBA00034247"/>
    </source>
</evidence>
<gene>
    <name evidence="7" type="ORF">HU752_019880</name>
</gene>
<keyword evidence="5" id="KW-0472">Membrane</keyword>
<protein>
    <recommendedName>
        <fullName evidence="3">diguanylate cyclase</fullName>
        <ecNumber evidence="3">2.7.7.65</ecNumber>
    </recommendedName>
</protein>
<feature type="transmembrane region" description="Helical" evidence="5">
    <location>
        <begin position="104"/>
        <end position="131"/>
    </location>
</feature>
<dbReference type="GO" id="GO:0052621">
    <property type="term" value="F:diguanylate cyclase activity"/>
    <property type="evidence" value="ECO:0007669"/>
    <property type="project" value="UniProtKB-EC"/>
</dbReference>